<dbReference type="EMBL" id="KF126660">
    <property type="protein sequence ID" value="AIA94008.1"/>
    <property type="molecule type" value="Genomic_DNA"/>
</dbReference>
<reference evidence="2" key="1">
    <citation type="journal article" date="2013" name="Environ. Microbiol.">
        <title>Seasonally variable intestinal metagenomes of the red palm weevil (Rhynchophorus ferrugineus).</title>
        <authorList>
            <person name="Jia S."/>
            <person name="Zhang X."/>
            <person name="Zhang G."/>
            <person name="Yin A."/>
            <person name="Zhang S."/>
            <person name="Li F."/>
            <person name="Wang L."/>
            <person name="Zhao D."/>
            <person name="Yun Q."/>
            <person name="Tala"/>
            <person name="Wang J."/>
            <person name="Sun G."/>
            <person name="Baabdullah M."/>
            <person name="Yu X."/>
            <person name="Hu S."/>
            <person name="Al-Mssallem I.S."/>
            <person name="Yu J."/>
        </authorList>
    </citation>
    <scope>NUCLEOTIDE SEQUENCE</scope>
</reference>
<dbReference type="AlphaFoldDB" id="A0A060CBH4"/>
<name>A0A060CBH4_9BACT</name>
<dbReference type="CDD" id="cd00761">
    <property type="entry name" value="Glyco_tranf_GTA_type"/>
    <property type="match status" value="1"/>
</dbReference>
<feature type="non-terminal residue" evidence="2">
    <location>
        <position position="84"/>
    </location>
</feature>
<proteinExistence type="predicted"/>
<evidence type="ECO:0000313" key="2">
    <source>
        <dbReference type="EMBL" id="AIA94008.1"/>
    </source>
</evidence>
<dbReference type="SUPFAM" id="SSF53448">
    <property type="entry name" value="Nucleotide-diphospho-sugar transferases"/>
    <property type="match status" value="1"/>
</dbReference>
<feature type="domain" description="Glycosyltransferase 2-like" evidence="1">
    <location>
        <begin position="4"/>
        <end position="84"/>
    </location>
</feature>
<protein>
    <submittedName>
        <fullName evidence="2">CAZy families GT2 protein</fullName>
    </submittedName>
</protein>
<evidence type="ECO:0000259" key="1">
    <source>
        <dbReference type="Pfam" id="PF00535"/>
    </source>
</evidence>
<dbReference type="Gene3D" id="3.90.550.10">
    <property type="entry name" value="Spore Coat Polysaccharide Biosynthesis Protein SpsA, Chain A"/>
    <property type="match status" value="1"/>
</dbReference>
<dbReference type="InterPro" id="IPR001173">
    <property type="entry name" value="Glyco_trans_2-like"/>
</dbReference>
<dbReference type="InterPro" id="IPR029044">
    <property type="entry name" value="Nucleotide-diphossugar_trans"/>
</dbReference>
<accession>A0A060CBH4</accession>
<dbReference type="Pfam" id="PF00535">
    <property type="entry name" value="Glycos_transf_2"/>
    <property type="match status" value="1"/>
</dbReference>
<sequence>MDFSLCVSTFRRPAMLTRLLEALSAHDYGELHGEFIFVDNDPDGSALALLRSWQDRLPFLCRYCTPRVQNIALARNMAITAARG</sequence>
<organism evidence="2">
    <name type="scientific">uncultured Acidobacteriota bacterium</name>
    <dbReference type="NCBI Taxonomy" id="171953"/>
    <lineage>
        <taxon>Bacteria</taxon>
        <taxon>Pseudomonadati</taxon>
        <taxon>Acidobacteriota</taxon>
        <taxon>environmental samples</taxon>
    </lineage>
</organism>